<comment type="subcellular location">
    <subcellularLocation>
        <location evidence="7">Cytoplasm</location>
    </subcellularLocation>
</comment>
<reference evidence="11" key="1">
    <citation type="submission" date="2019-12" db="EMBL/GenBank/DDBJ databases">
        <title>Complete genome of Terracaulis silvestris 0127_4.</title>
        <authorList>
            <person name="Vieira S."/>
            <person name="Riedel T."/>
            <person name="Sproer C."/>
            <person name="Pascual J."/>
            <person name="Boedeker C."/>
            <person name="Overmann J."/>
        </authorList>
    </citation>
    <scope>NUCLEOTIDE SEQUENCE [LARGE SCALE GENOMIC DNA]</scope>
    <source>
        <strain evidence="11">0127_4</strain>
    </source>
</reference>
<feature type="binding site" evidence="7 8">
    <location>
        <position position="75"/>
    </location>
    <ligand>
        <name>S-adenosyl-L-methionine</name>
        <dbReference type="ChEBI" id="CHEBI:59789"/>
    </ligand>
</feature>
<evidence type="ECO:0000256" key="6">
    <source>
        <dbReference type="ARBA" id="ARBA00022884"/>
    </source>
</evidence>
<evidence type="ECO:0000256" key="2">
    <source>
        <dbReference type="ARBA" id="ARBA00022552"/>
    </source>
</evidence>
<dbReference type="PROSITE" id="PS01131">
    <property type="entry name" value="RRNA_A_DIMETH"/>
    <property type="match status" value="1"/>
</dbReference>
<evidence type="ECO:0000256" key="5">
    <source>
        <dbReference type="ARBA" id="ARBA00022691"/>
    </source>
</evidence>
<feature type="domain" description="Ribosomal RNA adenine methylase transferase N-terminal" evidence="9">
    <location>
        <begin position="34"/>
        <end position="221"/>
    </location>
</feature>
<keyword evidence="5 7" id="KW-0949">S-adenosyl-L-methionine</keyword>
<dbReference type="Proteomes" id="UP000431269">
    <property type="component" value="Chromosome"/>
</dbReference>
<keyword evidence="11" id="KW-1185">Reference proteome</keyword>
<dbReference type="PANTHER" id="PTHR11727:SF7">
    <property type="entry name" value="DIMETHYLADENOSINE TRANSFERASE-RELATED"/>
    <property type="match status" value="1"/>
</dbReference>
<dbReference type="CDD" id="cd02440">
    <property type="entry name" value="AdoMet_MTases"/>
    <property type="match status" value="1"/>
</dbReference>
<feature type="binding site" evidence="7 8">
    <location>
        <position position="101"/>
    </location>
    <ligand>
        <name>S-adenosyl-L-methionine</name>
        <dbReference type="ChEBI" id="CHEBI:59789"/>
    </ligand>
</feature>
<organism evidence="10 11">
    <name type="scientific">Terricaulis silvestris</name>
    <dbReference type="NCBI Taxonomy" id="2686094"/>
    <lineage>
        <taxon>Bacteria</taxon>
        <taxon>Pseudomonadati</taxon>
        <taxon>Pseudomonadota</taxon>
        <taxon>Alphaproteobacteria</taxon>
        <taxon>Caulobacterales</taxon>
        <taxon>Caulobacteraceae</taxon>
        <taxon>Terricaulis</taxon>
    </lineage>
</organism>
<evidence type="ECO:0000256" key="3">
    <source>
        <dbReference type="ARBA" id="ARBA00022603"/>
    </source>
</evidence>
<feature type="binding site" evidence="7 8">
    <location>
        <position position="29"/>
    </location>
    <ligand>
        <name>S-adenosyl-L-methionine</name>
        <dbReference type="ChEBI" id="CHEBI:59789"/>
    </ligand>
</feature>
<dbReference type="Gene3D" id="3.40.50.150">
    <property type="entry name" value="Vaccinia Virus protein VP39"/>
    <property type="match status" value="1"/>
</dbReference>
<dbReference type="KEGG" id="tsv:DSM104635_02312"/>
<keyword evidence="3 7" id="KW-0489">Methyltransferase</keyword>
<dbReference type="PROSITE" id="PS51689">
    <property type="entry name" value="SAM_RNA_A_N6_MT"/>
    <property type="match status" value="1"/>
</dbReference>
<dbReference type="InterPro" id="IPR011530">
    <property type="entry name" value="rRNA_adenine_dimethylase"/>
</dbReference>
<feature type="binding site" evidence="7 8">
    <location>
        <position position="136"/>
    </location>
    <ligand>
        <name>S-adenosyl-L-methionine</name>
        <dbReference type="ChEBI" id="CHEBI:59789"/>
    </ligand>
</feature>
<feature type="binding site" evidence="7 8">
    <location>
        <position position="54"/>
    </location>
    <ligand>
        <name>S-adenosyl-L-methionine</name>
        <dbReference type="ChEBI" id="CHEBI:59789"/>
    </ligand>
</feature>
<dbReference type="EMBL" id="CP047045">
    <property type="protein sequence ID" value="QGZ95463.1"/>
    <property type="molecule type" value="Genomic_DNA"/>
</dbReference>
<dbReference type="InterPro" id="IPR023165">
    <property type="entry name" value="rRNA_Ade_diMease-like_C"/>
</dbReference>
<dbReference type="InterPro" id="IPR020598">
    <property type="entry name" value="rRNA_Ade_methylase_Trfase_N"/>
</dbReference>
<dbReference type="InterPro" id="IPR029063">
    <property type="entry name" value="SAM-dependent_MTases_sf"/>
</dbReference>
<gene>
    <name evidence="7 10" type="primary">rsmA</name>
    <name evidence="7" type="synonym">ksgA</name>
    <name evidence="10" type="ORF">DSM104635_02312</name>
</gene>
<dbReference type="SMART" id="SM00650">
    <property type="entry name" value="rADc"/>
    <property type="match status" value="1"/>
</dbReference>
<dbReference type="Gene3D" id="1.10.8.100">
    <property type="entry name" value="Ribosomal RNA adenine dimethylase-like, domain 2"/>
    <property type="match status" value="1"/>
</dbReference>
<protein>
    <recommendedName>
        <fullName evidence="7">Ribosomal RNA small subunit methyltransferase A</fullName>
        <ecNumber evidence="7">2.1.1.182</ecNumber>
    </recommendedName>
    <alternativeName>
        <fullName evidence="7">16S rRNA (adenine(1518)-N(6)/adenine(1519)-N(6))-dimethyltransferase</fullName>
    </alternativeName>
    <alternativeName>
        <fullName evidence="7">16S rRNA dimethyladenosine transferase</fullName>
    </alternativeName>
    <alternativeName>
        <fullName evidence="7">16S rRNA dimethylase</fullName>
    </alternativeName>
    <alternativeName>
        <fullName evidence="7">S-adenosylmethionine-6-N', N'-adenosyl(rRNA) dimethyltransferase</fullName>
    </alternativeName>
</protein>
<evidence type="ECO:0000313" key="10">
    <source>
        <dbReference type="EMBL" id="QGZ95463.1"/>
    </source>
</evidence>
<dbReference type="EC" id="2.1.1.182" evidence="7"/>
<evidence type="ECO:0000256" key="8">
    <source>
        <dbReference type="PROSITE-ProRule" id="PRU01026"/>
    </source>
</evidence>
<dbReference type="GO" id="GO:0005829">
    <property type="term" value="C:cytosol"/>
    <property type="evidence" value="ECO:0007669"/>
    <property type="project" value="TreeGrafter"/>
</dbReference>
<dbReference type="GO" id="GO:0003723">
    <property type="term" value="F:RNA binding"/>
    <property type="evidence" value="ECO:0007669"/>
    <property type="project" value="UniProtKB-UniRule"/>
</dbReference>
<dbReference type="SUPFAM" id="SSF53335">
    <property type="entry name" value="S-adenosyl-L-methionine-dependent methyltransferases"/>
    <property type="match status" value="1"/>
</dbReference>
<sequence>MNADELPTLREELEAHGLWANKGLGQHFLLDLNITRRIARAAGDIAGKPVIEVGPGPGGLTRALLEAGADVTAIEKDARFLPLLEPLIEWSEGRLRIIHGDALEADEATLLYGPPAPRRPASAHAGEAPAVHIVSNLPYNVGTPLLVKWLKAGAWRGDMTLMFQKEVAQRIVAKPGSDAYGRLAVLAQARCEARLEFTVPARAFTPPPKIASAIVRLTDRADPYPHLDVLERVTAAAFGQRRKMLRSALRSLTPETEALLRGADLPPTARAEEIDQAGFRRLADAWRARA</sequence>
<comment type="function">
    <text evidence="7">Specifically dimethylates two adjacent adenosines (A1518 and A1519) in the loop of a conserved hairpin near the 3'-end of 16S rRNA in the 30S particle. May play a critical role in biogenesis of 30S subunits.</text>
</comment>
<keyword evidence="1 7" id="KW-0963">Cytoplasm</keyword>
<evidence type="ECO:0000256" key="1">
    <source>
        <dbReference type="ARBA" id="ARBA00022490"/>
    </source>
</evidence>
<dbReference type="PANTHER" id="PTHR11727">
    <property type="entry name" value="DIMETHYLADENOSINE TRANSFERASE"/>
    <property type="match status" value="1"/>
</dbReference>
<dbReference type="GO" id="GO:0052908">
    <property type="term" value="F:16S rRNA (adenine(1518)-N(6)/adenine(1519)-N(6))-dimethyltransferase activity"/>
    <property type="evidence" value="ECO:0007669"/>
    <property type="project" value="UniProtKB-EC"/>
</dbReference>
<evidence type="ECO:0000256" key="7">
    <source>
        <dbReference type="HAMAP-Rule" id="MF_00607"/>
    </source>
</evidence>
<feature type="binding site" evidence="7 8">
    <location>
        <position position="27"/>
    </location>
    <ligand>
        <name>S-adenosyl-L-methionine</name>
        <dbReference type="ChEBI" id="CHEBI:59789"/>
    </ligand>
</feature>
<accession>A0A6I6MW89</accession>
<dbReference type="Pfam" id="PF00398">
    <property type="entry name" value="RrnaAD"/>
    <property type="match status" value="1"/>
</dbReference>
<evidence type="ECO:0000256" key="4">
    <source>
        <dbReference type="ARBA" id="ARBA00022679"/>
    </source>
</evidence>
<proteinExistence type="inferred from homology"/>
<name>A0A6I6MW89_9CAUL</name>
<keyword evidence="4 7" id="KW-0808">Transferase</keyword>
<comment type="catalytic activity">
    <reaction evidence="7">
        <text>adenosine(1518)/adenosine(1519) in 16S rRNA + 4 S-adenosyl-L-methionine = N(6)-dimethyladenosine(1518)/N(6)-dimethyladenosine(1519) in 16S rRNA + 4 S-adenosyl-L-homocysteine + 4 H(+)</text>
        <dbReference type="Rhea" id="RHEA:19609"/>
        <dbReference type="Rhea" id="RHEA-COMP:10232"/>
        <dbReference type="Rhea" id="RHEA-COMP:10233"/>
        <dbReference type="ChEBI" id="CHEBI:15378"/>
        <dbReference type="ChEBI" id="CHEBI:57856"/>
        <dbReference type="ChEBI" id="CHEBI:59789"/>
        <dbReference type="ChEBI" id="CHEBI:74411"/>
        <dbReference type="ChEBI" id="CHEBI:74493"/>
        <dbReference type="EC" id="2.1.1.182"/>
    </reaction>
</comment>
<dbReference type="InterPro" id="IPR020596">
    <property type="entry name" value="rRNA_Ade_Mease_Trfase_CS"/>
</dbReference>
<dbReference type="RefSeq" id="WP_158766322.1">
    <property type="nucleotide sequence ID" value="NZ_CP047045.1"/>
</dbReference>
<keyword evidence="2 7" id="KW-0698">rRNA processing</keyword>
<evidence type="ECO:0000313" key="11">
    <source>
        <dbReference type="Proteomes" id="UP000431269"/>
    </source>
</evidence>
<dbReference type="NCBIfam" id="TIGR00755">
    <property type="entry name" value="ksgA"/>
    <property type="match status" value="1"/>
</dbReference>
<comment type="similarity">
    <text evidence="7">Belongs to the class I-like SAM-binding methyltransferase superfamily. rRNA adenine N(6)-methyltransferase family. RsmA subfamily.</text>
</comment>
<evidence type="ECO:0000259" key="9">
    <source>
        <dbReference type="SMART" id="SM00650"/>
    </source>
</evidence>
<dbReference type="AlphaFoldDB" id="A0A6I6MW89"/>
<dbReference type="HAMAP" id="MF_00607">
    <property type="entry name" value="16SrRNA_methyltr_A"/>
    <property type="match status" value="1"/>
</dbReference>
<dbReference type="InterPro" id="IPR001737">
    <property type="entry name" value="KsgA/Erm"/>
</dbReference>
<keyword evidence="6 7" id="KW-0694">RNA-binding</keyword>